<name>A0ABZ3IRR9_9FIRM</name>
<dbReference type="Pfam" id="PF02743">
    <property type="entry name" value="dCache_1"/>
    <property type="match status" value="1"/>
</dbReference>
<evidence type="ECO:0000256" key="9">
    <source>
        <dbReference type="PROSITE-ProRule" id="PRU00284"/>
    </source>
</evidence>
<evidence type="ECO:0000259" key="12">
    <source>
        <dbReference type="PROSITE" id="PS50885"/>
    </source>
</evidence>
<evidence type="ECO:0000256" key="5">
    <source>
        <dbReference type="ARBA" id="ARBA00022989"/>
    </source>
</evidence>
<dbReference type="CDD" id="cd12912">
    <property type="entry name" value="PDC2_MCP_like"/>
    <property type="match status" value="1"/>
</dbReference>
<dbReference type="PANTHER" id="PTHR32089:SF112">
    <property type="entry name" value="LYSOZYME-LIKE PROTEIN-RELATED"/>
    <property type="match status" value="1"/>
</dbReference>
<dbReference type="PANTHER" id="PTHR32089">
    <property type="entry name" value="METHYL-ACCEPTING CHEMOTAXIS PROTEIN MCPB"/>
    <property type="match status" value="1"/>
</dbReference>
<comment type="similarity">
    <text evidence="8">Belongs to the methyl-accepting chemotaxis (MCP) protein family.</text>
</comment>
<dbReference type="InterPro" id="IPR033479">
    <property type="entry name" value="dCache_1"/>
</dbReference>
<dbReference type="EMBL" id="CP155573">
    <property type="protein sequence ID" value="XFO68280.1"/>
    <property type="molecule type" value="Genomic_DNA"/>
</dbReference>
<feature type="transmembrane region" description="Helical" evidence="10">
    <location>
        <begin position="278"/>
        <end position="300"/>
    </location>
</feature>
<dbReference type="SMART" id="SM00283">
    <property type="entry name" value="MA"/>
    <property type="match status" value="1"/>
</dbReference>
<evidence type="ECO:0000256" key="2">
    <source>
        <dbReference type="ARBA" id="ARBA00022475"/>
    </source>
</evidence>
<evidence type="ECO:0000256" key="3">
    <source>
        <dbReference type="ARBA" id="ARBA00022500"/>
    </source>
</evidence>
<evidence type="ECO:0000256" key="7">
    <source>
        <dbReference type="ARBA" id="ARBA00023224"/>
    </source>
</evidence>
<dbReference type="Proteomes" id="UP000216752">
    <property type="component" value="Chromosome"/>
</dbReference>
<dbReference type="RefSeq" id="WP_169717698.1">
    <property type="nucleotide sequence ID" value="NZ_CP155573.1"/>
</dbReference>
<gene>
    <name evidence="13" type="primary">mcpB_8</name>
    <name evidence="13" type="ORF">SPSIL_045000</name>
</gene>
<dbReference type="CDD" id="cd11386">
    <property type="entry name" value="MCP_signal"/>
    <property type="match status" value="1"/>
</dbReference>
<reference evidence="13" key="1">
    <citation type="submission" date="2024-05" db="EMBL/GenBank/DDBJ databases">
        <title>Isolation and characterization of Sporomusa carbonis sp. nov., a carboxydotrophic hydrogenogen in the genus of Sporomusa isolated from a charcoal burning pile.</title>
        <authorList>
            <person name="Boeer T."/>
            <person name="Rosenbaum F."/>
            <person name="Eysell L."/>
            <person name="Mueller V."/>
            <person name="Daniel R."/>
            <person name="Poehlein A."/>
        </authorList>
    </citation>
    <scope>NUCLEOTIDE SEQUENCE [LARGE SCALE GENOMIC DNA]</scope>
    <source>
        <strain evidence="13">DSM 10669</strain>
    </source>
</reference>
<evidence type="ECO:0000256" key="8">
    <source>
        <dbReference type="ARBA" id="ARBA00029447"/>
    </source>
</evidence>
<evidence type="ECO:0000313" key="13">
    <source>
        <dbReference type="EMBL" id="XFO68280.1"/>
    </source>
</evidence>
<evidence type="ECO:0000256" key="10">
    <source>
        <dbReference type="SAM" id="Phobius"/>
    </source>
</evidence>
<evidence type="ECO:0000256" key="6">
    <source>
        <dbReference type="ARBA" id="ARBA00023136"/>
    </source>
</evidence>
<evidence type="ECO:0000256" key="1">
    <source>
        <dbReference type="ARBA" id="ARBA00004651"/>
    </source>
</evidence>
<evidence type="ECO:0000259" key="11">
    <source>
        <dbReference type="PROSITE" id="PS50111"/>
    </source>
</evidence>
<feature type="domain" description="Methyl-accepting transducer" evidence="11">
    <location>
        <begin position="372"/>
        <end position="608"/>
    </location>
</feature>
<dbReference type="InterPro" id="IPR004089">
    <property type="entry name" value="MCPsignal_dom"/>
</dbReference>
<sequence>MVEKFSFTSLRSKLLMFFALISLVPLLVLSSVNGYLAYQDNVLKANRENQQLAVALADDIESLIEARVGVLRTVSKLPQIQSMDPEQQAPILKVVKQQYSDFSTVVTVATNGQQIARDAGNLISIADRAYFQGVMRGEQEVISEVLVSKANAKPGIFICLPVKNAQGALVGAIFANLDLEELAKKTNDVKAGVTGYAFVTDNLGKVIAHPEKELVDKQADATQLVPVQKAIANNTGNTTYEFEGQSKLAGYAFVPRTSWGVVVQQPEYEALANARANLMLSVGMVVVAALLVIVAALAIARSITRPLGRLVANTQAVAAGDLSRSLPVESRDEIGQLSEAFNAMTAQLKVLIRQITADAEQLAASCEELTASAEQSSQAATQVAGAIIHVAKGAEEQLTTAQDAAAVVAQIAVTTQQVAANANEVAAQSAEAAGKAREGDKSAIRAIEQMNSIEQTVNTSAAVVAKLGERSKEIGQIVDAIAGIAGQTNLLALNAAIEAARAGEQGRGFAVVAEEVRKLAEQSQDAAKQIAGLITEILGDTDSAVIAMNDGTREVKRGAEVVNAASQAFREIVGLITQVSDQIKEISLAIHQMATGTQQIVGSVNKLEAISRSATGEVQTVSAATQEQSASMEEIASASEALAALAQNLHTAVSKFRV</sequence>
<dbReference type="CDD" id="cd06225">
    <property type="entry name" value="HAMP"/>
    <property type="match status" value="1"/>
</dbReference>
<feature type="domain" description="HAMP" evidence="12">
    <location>
        <begin position="301"/>
        <end position="353"/>
    </location>
</feature>
<accession>A0ABZ3IRR9</accession>
<keyword evidence="3" id="KW-0145">Chemotaxis</keyword>
<dbReference type="SMART" id="SM00304">
    <property type="entry name" value="HAMP"/>
    <property type="match status" value="1"/>
</dbReference>
<evidence type="ECO:0000313" key="14">
    <source>
        <dbReference type="Proteomes" id="UP000216752"/>
    </source>
</evidence>
<dbReference type="PROSITE" id="PS50885">
    <property type="entry name" value="HAMP"/>
    <property type="match status" value="1"/>
</dbReference>
<evidence type="ECO:0000256" key="4">
    <source>
        <dbReference type="ARBA" id="ARBA00022692"/>
    </source>
</evidence>
<dbReference type="Pfam" id="PF00015">
    <property type="entry name" value="MCPsignal"/>
    <property type="match status" value="1"/>
</dbReference>
<keyword evidence="2" id="KW-1003">Cell membrane</keyword>
<dbReference type="Gene3D" id="3.30.450.20">
    <property type="entry name" value="PAS domain"/>
    <property type="match status" value="1"/>
</dbReference>
<dbReference type="Gene3D" id="6.10.340.10">
    <property type="match status" value="1"/>
</dbReference>
<keyword evidence="7 9" id="KW-0807">Transducer</keyword>
<dbReference type="InterPro" id="IPR003660">
    <property type="entry name" value="HAMP_dom"/>
</dbReference>
<organism evidence="13 14">
    <name type="scientific">Sporomusa silvacetica DSM 10669</name>
    <dbReference type="NCBI Taxonomy" id="1123289"/>
    <lineage>
        <taxon>Bacteria</taxon>
        <taxon>Bacillati</taxon>
        <taxon>Bacillota</taxon>
        <taxon>Negativicutes</taxon>
        <taxon>Selenomonadales</taxon>
        <taxon>Sporomusaceae</taxon>
        <taxon>Sporomusa</taxon>
    </lineage>
</organism>
<dbReference type="SUPFAM" id="SSF58104">
    <property type="entry name" value="Methyl-accepting chemotaxis protein (MCP) signaling domain"/>
    <property type="match status" value="1"/>
</dbReference>
<comment type="subcellular location">
    <subcellularLocation>
        <location evidence="1">Cell membrane</location>
        <topology evidence="1">Multi-pass membrane protein</topology>
    </subcellularLocation>
</comment>
<dbReference type="Pfam" id="PF00672">
    <property type="entry name" value="HAMP"/>
    <property type="match status" value="1"/>
</dbReference>
<keyword evidence="5 10" id="KW-1133">Transmembrane helix</keyword>
<dbReference type="CDD" id="cd12914">
    <property type="entry name" value="PDC1_DGC_like"/>
    <property type="match status" value="1"/>
</dbReference>
<dbReference type="SUPFAM" id="SSF103190">
    <property type="entry name" value="Sensory domain-like"/>
    <property type="match status" value="1"/>
</dbReference>
<dbReference type="PROSITE" id="PS50111">
    <property type="entry name" value="CHEMOTAXIS_TRANSDUC_2"/>
    <property type="match status" value="1"/>
</dbReference>
<dbReference type="Gene3D" id="1.10.287.950">
    <property type="entry name" value="Methyl-accepting chemotaxis protein"/>
    <property type="match status" value="1"/>
</dbReference>
<dbReference type="InterPro" id="IPR029151">
    <property type="entry name" value="Sensor-like_sf"/>
</dbReference>
<protein>
    <submittedName>
        <fullName evidence="13">Methyl-accepting chemotaxis protein McpB</fullName>
    </submittedName>
</protein>
<keyword evidence="14" id="KW-1185">Reference proteome</keyword>
<keyword evidence="4 10" id="KW-0812">Transmembrane</keyword>
<proteinExistence type="inferred from homology"/>
<keyword evidence="6 10" id="KW-0472">Membrane</keyword>